<evidence type="ECO:0000313" key="2">
    <source>
        <dbReference type="Proteomes" id="UP000190774"/>
    </source>
</evidence>
<name>A0A1T4Y056_9BACT</name>
<dbReference type="AlphaFoldDB" id="A0A1T4Y056"/>
<organism evidence="1 2">
    <name type="scientific">Prosthecobacter debontii</name>
    <dbReference type="NCBI Taxonomy" id="48467"/>
    <lineage>
        <taxon>Bacteria</taxon>
        <taxon>Pseudomonadati</taxon>
        <taxon>Verrucomicrobiota</taxon>
        <taxon>Verrucomicrobiia</taxon>
        <taxon>Verrucomicrobiales</taxon>
        <taxon>Verrucomicrobiaceae</taxon>
        <taxon>Prosthecobacter</taxon>
    </lineage>
</organism>
<evidence type="ECO:0000313" key="1">
    <source>
        <dbReference type="EMBL" id="SKA95156.1"/>
    </source>
</evidence>
<proteinExistence type="predicted"/>
<reference evidence="2" key="1">
    <citation type="submission" date="2017-02" db="EMBL/GenBank/DDBJ databases">
        <authorList>
            <person name="Varghese N."/>
            <person name="Submissions S."/>
        </authorList>
    </citation>
    <scope>NUCLEOTIDE SEQUENCE [LARGE SCALE GENOMIC DNA]</scope>
    <source>
        <strain evidence="2">ATCC 700200</strain>
    </source>
</reference>
<gene>
    <name evidence="1" type="ORF">SAMN02745166_02296</name>
</gene>
<sequence>MANLFVLSRPSYIKPTVPMEMPEPWPEHADLVWLSGRSEWT</sequence>
<accession>A0A1T4Y056</accession>
<keyword evidence="2" id="KW-1185">Reference proteome</keyword>
<dbReference type="EMBL" id="FUYE01000006">
    <property type="protein sequence ID" value="SKA95156.1"/>
    <property type="molecule type" value="Genomic_DNA"/>
</dbReference>
<protein>
    <submittedName>
        <fullName evidence="1">Uncharacterized protein</fullName>
    </submittedName>
</protein>
<dbReference type="Proteomes" id="UP000190774">
    <property type="component" value="Unassembled WGS sequence"/>
</dbReference>